<feature type="transmembrane region" description="Helical" evidence="1">
    <location>
        <begin position="18"/>
        <end position="35"/>
    </location>
</feature>
<feature type="transmembrane region" description="Helical" evidence="1">
    <location>
        <begin position="127"/>
        <end position="150"/>
    </location>
</feature>
<feature type="transmembrane region" description="Helical" evidence="1">
    <location>
        <begin position="95"/>
        <end position="115"/>
    </location>
</feature>
<evidence type="ECO:0000313" key="2">
    <source>
        <dbReference type="EMBL" id="TFK35755.1"/>
    </source>
</evidence>
<dbReference type="Proteomes" id="UP000308652">
    <property type="component" value="Unassembled WGS sequence"/>
</dbReference>
<keyword evidence="1" id="KW-0812">Transmembrane</keyword>
<keyword evidence="1" id="KW-1133">Transmembrane helix</keyword>
<protein>
    <recommendedName>
        <fullName evidence="4">G-protein coupled receptors family 1 profile domain-containing protein</fullName>
    </recommendedName>
</protein>
<gene>
    <name evidence="2" type="ORF">BDQ12DRAFT_725793</name>
</gene>
<feature type="transmembrane region" description="Helical" evidence="1">
    <location>
        <begin position="241"/>
        <end position="264"/>
    </location>
</feature>
<keyword evidence="3" id="KW-1185">Reference proteome</keyword>
<name>A0A5C3LSE7_9AGAR</name>
<keyword evidence="1" id="KW-0472">Membrane</keyword>
<evidence type="ECO:0008006" key="4">
    <source>
        <dbReference type="Google" id="ProtNLM"/>
    </source>
</evidence>
<dbReference type="EMBL" id="ML213619">
    <property type="protein sequence ID" value="TFK35755.1"/>
    <property type="molecule type" value="Genomic_DNA"/>
</dbReference>
<dbReference type="OrthoDB" id="3357408at2759"/>
<feature type="transmembrane region" description="Helical" evidence="1">
    <location>
        <begin position="170"/>
        <end position="193"/>
    </location>
</feature>
<organism evidence="2 3">
    <name type="scientific">Crucibulum laeve</name>
    <dbReference type="NCBI Taxonomy" id="68775"/>
    <lineage>
        <taxon>Eukaryota</taxon>
        <taxon>Fungi</taxon>
        <taxon>Dikarya</taxon>
        <taxon>Basidiomycota</taxon>
        <taxon>Agaricomycotina</taxon>
        <taxon>Agaricomycetes</taxon>
        <taxon>Agaricomycetidae</taxon>
        <taxon>Agaricales</taxon>
        <taxon>Agaricineae</taxon>
        <taxon>Nidulariaceae</taxon>
        <taxon>Crucibulum</taxon>
    </lineage>
</organism>
<accession>A0A5C3LSE7</accession>
<evidence type="ECO:0000313" key="3">
    <source>
        <dbReference type="Proteomes" id="UP000308652"/>
    </source>
</evidence>
<dbReference type="AlphaFoldDB" id="A0A5C3LSE7"/>
<evidence type="ECO:0000256" key="1">
    <source>
        <dbReference type="SAM" id="Phobius"/>
    </source>
</evidence>
<feature type="transmembrane region" description="Helical" evidence="1">
    <location>
        <begin position="55"/>
        <end position="75"/>
    </location>
</feature>
<feature type="transmembrane region" description="Helical" evidence="1">
    <location>
        <begin position="213"/>
        <end position="235"/>
    </location>
</feature>
<proteinExistence type="predicted"/>
<sequence length="315" mass="35681">MVKTTIENNLLAQFVEDILYGLYLATLLHCLRWLLYENEGWKLKKRVSIQWKMLISTMGIFIFSFINVILHLKATVNSIHPIPATTSTPKEEWEGVVICGTTNASALIADVILIYRCWIVYSRSRMVIIFPIILWFGGLVCAIIQAYWQIVQTQLFSTAWQPVAMKVGPGTLLAPFWGSTVTLNIYTTSMIIYRIWTAAHENAGTDSLREFKFIIRVIIESGALYLAIITAHFVVWFTPSAFAIVMVSNINLPIIGIAFNLILIRTSKRRVDELKKRSHDVESDMEFNAVPPVGSVKSTIEQSMYRSRTAPTATI</sequence>
<reference evidence="2 3" key="1">
    <citation type="journal article" date="2019" name="Nat. Ecol. Evol.">
        <title>Megaphylogeny resolves global patterns of mushroom evolution.</title>
        <authorList>
            <person name="Varga T."/>
            <person name="Krizsan K."/>
            <person name="Foldi C."/>
            <person name="Dima B."/>
            <person name="Sanchez-Garcia M."/>
            <person name="Sanchez-Ramirez S."/>
            <person name="Szollosi G.J."/>
            <person name="Szarkandi J.G."/>
            <person name="Papp V."/>
            <person name="Albert L."/>
            <person name="Andreopoulos W."/>
            <person name="Angelini C."/>
            <person name="Antonin V."/>
            <person name="Barry K.W."/>
            <person name="Bougher N.L."/>
            <person name="Buchanan P."/>
            <person name="Buyck B."/>
            <person name="Bense V."/>
            <person name="Catcheside P."/>
            <person name="Chovatia M."/>
            <person name="Cooper J."/>
            <person name="Damon W."/>
            <person name="Desjardin D."/>
            <person name="Finy P."/>
            <person name="Geml J."/>
            <person name="Haridas S."/>
            <person name="Hughes K."/>
            <person name="Justo A."/>
            <person name="Karasinski D."/>
            <person name="Kautmanova I."/>
            <person name="Kiss B."/>
            <person name="Kocsube S."/>
            <person name="Kotiranta H."/>
            <person name="LaButti K.M."/>
            <person name="Lechner B.E."/>
            <person name="Liimatainen K."/>
            <person name="Lipzen A."/>
            <person name="Lukacs Z."/>
            <person name="Mihaltcheva S."/>
            <person name="Morgado L.N."/>
            <person name="Niskanen T."/>
            <person name="Noordeloos M.E."/>
            <person name="Ohm R.A."/>
            <person name="Ortiz-Santana B."/>
            <person name="Ovrebo C."/>
            <person name="Racz N."/>
            <person name="Riley R."/>
            <person name="Savchenko A."/>
            <person name="Shiryaev A."/>
            <person name="Soop K."/>
            <person name="Spirin V."/>
            <person name="Szebenyi C."/>
            <person name="Tomsovsky M."/>
            <person name="Tulloss R.E."/>
            <person name="Uehling J."/>
            <person name="Grigoriev I.V."/>
            <person name="Vagvolgyi C."/>
            <person name="Papp T."/>
            <person name="Martin F.M."/>
            <person name="Miettinen O."/>
            <person name="Hibbett D.S."/>
            <person name="Nagy L.G."/>
        </authorList>
    </citation>
    <scope>NUCLEOTIDE SEQUENCE [LARGE SCALE GENOMIC DNA]</scope>
    <source>
        <strain evidence="2 3">CBS 166.37</strain>
    </source>
</reference>